<evidence type="ECO:0000313" key="3">
    <source>
        <dbReference type="Proteomes" id="UP000543908"/>
    </source>
</evidence>
<feature type="domain" description="DUF4145" evidence="1">
    <location>
        <begin position="24"/>
        <end position="102"/>
    </location>
</feature>
<dbReference type="InterPro" id="IPR025285">
    <property type="entry name" value="DUF4145"/>
</dbReference>
<protein>
    <submittedName>
        <fullName evidence="2">DUF4145 domain-containing protein</fullName>
    </submittedName>
</protein>
<name>A0A7Y8RKC1_9PSED</name>
<sequence length="148" mass="16011">MYPVVGNVLPPNVDMPDDIKRDYEEAGAILNQSPRGAAALIRLGIQKLCKELGQPGVNINDDIKALVAAGLDSRVQQALDAVRVIGNSAVHPGKIDLKDDRATAETLFKLINLIVDKTISEPKHVQEVYESLPQNLLEAIAKRDAPKG</sequence>
<evidence type="ECO:0000313" key="2">
    <source>
        <dbReference type="EMBL" id="NWN60646.1"/>
    </source>
</evidence>
<proteinExistence type="predicted"/>
<organism evidence="2 3">
    <name type="scientific">Pseudomonas allii</name>
    <dbReference type="NCBI Taxonomy" id="2740531"/>
    <lineage>
        <taxon>Bacteria</taxon>
        <taxon>Pseudomonadati</taxon>
        <taxon>Pseudomonadota</taxon>
        <taxon>Gammaproteobacteria</taxon>
        <taxon>Pseudomonadales</taxon>
        <taxon>Pseudomonadaceae</taxon>
        <taxon>Pseudomonas</taxon>
    </lineage>
</organism>
<dbReference type="Pfam" id="PF13643">
    <property type="entry name" value="DUF4145"/>
    <property type="match status" value="1"/>
</dbReference>
<accession>A0A7Y8RKC1</accession>
<evidence type="ECO:0000259" key="1">
    <source>
        <dbReference type="Pfam" id="PF13643"/>
    </source>
</evidence>
<gene>
    <name evidence="2" type="ORF">HT123_05380</name>
</gene>
<dbReference type="Proteomes" id="UP000543908">
    <property type="component" value="Unassembled WGS sequence"/>
</dbReference>
<dbReference type="AlphaFoldDB" id="A0A7Y8RKC1"/>
<dbReference type="EMBL" id="JABUHS010000034">
    <property type="protein sequence ID" value="NWN60646.1"/>
    <property type="molecule type" value="Genomic_DNA"/>
</dbReference>
<comment type="caution">
    <text evidence="2">The sequence shown here is derived from an EMBL/GenBank/DDBJ whole genome shotgun (WGS) entry which is preliminary data.</text>
</comment>
<reference evidence="2 3" key="1">
    <citation type="submission" date="2020-05" db="EMBL/GenBank/DDBJ databases">
        <title>Onion-isolated Pseudomonas sp.</title>
        <authorList>
            <person name="Fujikawa T."/>
            <person name="Sawada H."/>
        </authorList>
    </citation>
    <scope>NUCLEOTIDE SEQUENCE [LARGE SCALE GENOMIC DNA]</scope>
    <source>
        <strain evidence="2 3">MAFF 301512</strain>
    </source>
</reference>